<dbReference type="InterPro" id="IPR002559">
    <property type="entry name" value="Transposase_11"/>
</dbReference>
<reference evidence="2" key="1">
    <citation type="submission" date="2023-03" db="EMBL/GenBank/DDBJ databases">
        <title>Stygiobacter electus gen. nov., sp. nov., facultatively anaerobic thermotolerant bacterium of the class Ignavibacteria from a well of Yessentuki mineral water deposit.</title>
        <authorList>
            <person name="Podosokorskaya O.A."/>
            <person name="Elcheninov A.G."/>
            <person name="Petrova N.F."/>
            <person name="Zavarzina D.G."/>
            <person name="Kublanov I.V."/>
            <person name="Merkel A.Y."/>
        </authorList>
    </citation>
    <scope>NUCLEOTIDE SEQUENCE</scope>
    <source>
        <strain evidence="2">09-Me</strain>
    </source>
</reference>
<accession>A0AAE3P0A1</accession>
<dbReference type="GO" id="GO:0006313">
    <property type="term" value="P:DNA transposition"/>
    <property type="evidence" value="ECO:0007669"/>
    <property type="project" value="InterPro"/>
</dbReference>
<feature type="domain" description="Transposase IS4-like" evidence="1">
    <location>
        <begin position="53"/>
        <end position="145"/>
    </location>
</feature>
<sequence length="204" mass="23924">MRLIEATSKLRTERGELIIEFSKKRYAKDKYEMEKQILKAKLLVEGKLAAKRTKFIKHKNKEKQYVINEVLIEKAKLLLRMRGYYTNIDSTILSNKDIITRYHDLWHVEQAFRIAKSDLASRPVFHYKNQAVRAHILICFTALMFSKFLEIKTKLPIRQIIDGIWNVTDAKLFNKVTSTTISLQSEITSKSKNIIDLLDKSLSY</sequence>
<keyword evidence="3" id="KW-1185">Reference proteome</keyword>
<protein>
    <submittedName>
        <fullName evidence="2">Transposase</fullName>
    </submittedName>
</protein>
<proteinExistence type="predicted"/>
<name>A0AAE3P0A1_9BACT</name>
<comment type="caution">
    <text evidence="2">The sequence shown here is derived from an EMBL/GenBank/DDBJ whole genome shotgun (WGS) entry which is preliminary data.</text>
</comment>
<dbReference type="GO" id="GO:0003677">
    <property type="term" value="F:DNA binding"/>
    <property type="evidence" value="ECO:0007669"/>
    <property type="project" value="InterPro"/>
</dbReference>
<gene>
    <name evidence="2" type="ORF">P0M35_14295</name>
</gene>
<evidence type="ECO:0000259" key="1">
    <source>
        <dbReference type="Pfam" id="PF01609"/>
    </source>
</evidence>
<dbReference type="Proteomes" id="UP001221302">
    <property type="component" value="Unassembled WGS sequence"/>
</dbReference>
<organism evidence="2 3">
    <name type="scientific">Stygiobacter electus</name>
    <dbReference type="NCBI Taxonomy" id="3032292"/>
    <lineage>
        <taxon>Bacteria</taxon>
        <taxon>Pseudomonadati</taxon>
        <taxon>Ignavibacteriota</taxon>
        <taxon>Ignavibacteria</taxon>
        <taxon>Ignavibacteriales</taxon>
        <taxon>Melioribacteraceae</taxon>
        <taxon>Stygiobacter</taxon>
    </lineage>
</organism>
<evidence type="ECO:0000313" key="3">
    <source>
        <dbReference type="Proteomes" id="UP001221302"/>
    </source>
</evidence>
<dbReference type="EMBL" id="JARGDL010000047">
    <property type="protein sequence ID" value="MDF1613326.1"/>
    <property type="molecule type" value="Genomic_DNA"/>
</dbReference>
<dbReference type="AlphaFoldDB" id="A0AAE3P0A1"/>
<dbReference type="Pfam" id="PF01609">
    <property type="entry name" value="DDE_Tnp_1"/>
    <property type="match status" value="1"/>
</dbReference>
<dbReference type="RefSeq" id="WP_321537099.1">
    <property type="nucleotide sequence ID" value="NZ_JARGDL010000047.1"/>
</dbReference>
<evidence type="ECO:0000313" key="2">
    <source>
        <dbReference type="EMBL" id="MDF1613326.1"/>
    </source>
</evidence>
<dbReference type="GO" id="GO:0004803">
    <property type="term" value="F:transposase activity"/>
    <property type="evidence" value="ECO:0007669"/>
    <property type="project" value="InterPro"/>
</dbReference>